<dbReference type="InterPro" id="IPR001387">
    <property type="entry name" value="Cro/C1-type_HTH"/>
</dbReference>
<dbReference type="SUPFAM" id="SSF47413">
    <property type="entry name" value="lambda repressor-like DNA-binding domains"/>
    <property type="match status" value="1"/>
</dbReference>
<sequence length="111" mass="12643">MKRVEDRIRVLIAERGMTLLQLAIQSNITEATLHAILNRNDAKYSQLIRMARTLNVTVAYLMGESEIQNISDVQETQAGYVVLKTEEVLDMQRKIIELQAKLLAKLTESEV</sequence>
<dbReference type="Gene3D" id="1.10.260.40">
    <property type="entry name" value="lambda repressor-like DNA-binding domains"/>
    <property type="match status" value="1"/>
</dbReference>
<feature type="domain" description="HTH cro/C1-type" evidence="1">
    <location>
        <begin position="8"/>
        <end position="61"/>
    </location>
</feature>
<reference evidence="2 3" key="1">
    <citation type="submission" date="2023-05" db="EMBL/GenBank/DDBJ databases">
        <title>Novel species of genus Flectobacillus isolated from stream in China.</title>
        <authorList>
            <person name="Lu H."/>
        </authorList>
    </citation>
    <scope>NUCLEOTIDE SEQUENCE [LARGE SCALE GENOMIC DNA]</scope>
    <source>
        <strain evidence="2 3">KCTC 42575</strain>
    </source>
</reference>
<gene>
    <name evidence="2" type="ORF">QM524_08600</name>
</gene>
<evidence type="ECO:0000259" key="1">
    <source>
        <dbReference type="PROSITE" id="PS50943"/>
    </source>
</evidence>
<accession>A0ABT6Y6R7</accession>
<dbReference type="InterPro" id="IPR010982">
    <property type="entry name" value="Lambda_DNA-bd_dom_sf"/>
</dbReference>
<proteinExistence type="predicted"/>
<evidence type="ECO:0000313" key="3">
    <source>
        <dbReference type="Proteomes" id="UP001236507"/>
    </source>
</evidence>
<dbReference type="Proteomes" id="UP001236507">
    <property type="component" value="Unassembled WGS sequence"/>
</dbReference>
<protein>
    <submittedName>
        <fullName evidence="2">Helix-turn-helix transcriptional regulator</fullName>
    </submittedName>
</protein>
<name>A0ABT6Y6R7_9BACT</name>
<dbReference type="RefSeq" id="WP_095167360.1">
    <property type="nucleotide sequence ID" value="NZ_JASHIF010000007.1"/>
</dbReference>
<comment type="caution">
    <text evidence="2">The sequence shown here is derived from an EMBL/GenBank/DDBJ whole genome shotgun (WGS) entry which is preliminary data.</text>
</comment>
<dbReference type="CDD" id="cd00093">
    <property type="entry name" value="HTH_XRE"/>
    <property type="match status" value="1"/>
</dbReference>
<evidence type="ECO:0000313" key="2">
    <source>
        <dbReference type="EMBL" id="MDI9859265.1"/>
    </source>
</evidence>
<organism evidence="2 3">
    <name type="scientific">Flectobacillus roseus</name>
    <dbReference type="NCBI Taxonomy" id="502259"/>
    <lineage>
        <taxon>Bacteria</taxon>
        <taxon>Pseudomonadati</taxon>
        <taxon>Bacteroidota</taxon>
        <taxon>Cytophagia</taxon>
        <taxon>Cytophagales</taxon>
        <taxon>Flectobacillaceae</taxon>
        <taxon>Flectobacillus</taxon>
    </lineage>
</organism>
<dbReference type="PROSITE" id="PS50943">
    <property type="entry name" value="HTH_CROC1"/>
    <property type="match status" value="1"/>
</dbReference>
<dbReference type="Pfam" id="PF13443">
    <property type="entry name" value="HTH_26"/>
    <property type="match status" value="1"/>
</dbReference>
<dbReference type="SMART" id="SM00530">
    <property type="entry name" value="HTH_XRE"/>
    <property type="match status" value="1"/>
</dbReference>
<keyword evidence="3" id="KW-1185">Reference proteome</keyword>
<dbReference type="EMBL" id="JASHIF010000007">
    <property type="protein sequence ID" value="MDI9859265.1"/>
    <property type="molecule type" value="Genomic_DNA"/>
</dbReference>